<keyword evidence="2" id="KW-0677">Repeat</keyword>
<dbReference type="PANTHER" id="PTHR24409:SF356">
    <property type="entry name" value="C2H2 FINGER DOMAIN TRANSCRIPTION FACTOR (EUROFUNG)"/>
    <property type="match status" value="1"/>
</dbReference>
<dbReference type="SUPFAM" id="SSF57667">
    <property type="entry name" value="beta-beta-alpha zinc fingers"/>
    <property type="match status" value="1"/>
</dbReference>
<evidence type="ECO:0000256" key="6">
    <source>
        <dbReference type="SAM" id="MobiDB-lite"/>
    </source>
</evidence>
<dbReference type="GO" id="GO:0000981">
    <property type="term" value="F:DNA-binding transcription factor activity, RNA polymerase II-specific"/>
    <property type="evidence" value="ECO:0007669"/>
    <property type="project" value="TreeGrafter"/>
</dbReference>
<evidence type="ECO:0000256" key="2">
    <source>
        <dbReference type="ARBA" id="ARBA00022737"/>
    </source>
</evidence>
<dbReference type="GO" id="GO:0000977">
    <property type="term" value="F:RNA polymerase II transcription regulatory region sequence-specific DNA binding"/>
    <property type="evidence" value="ECO:0007669"/>
    <property type="project" value="TreeGrafter"/>
</dbReference>
<feature type="domain" description="C2H2-type" evidence="7">
    <location>
        <begin position="3"/>
        <end position="28"/>
    </location>
</feature>
<name>A0A0C9WM10_9AGAR</name>
<dbReference type="PROSITE" id="PS50157">
    <property type="entry name" value="ZINC_FINGER_C2H2_2"/>
    <property type="match status" value="3"/>
</dbReference>
<dbReference type="PROSITE" id="PS00028">
    <property type="entry name" value="ZINC_FINGER_C2H2_1"/>
    <property type="match status" value="3"/>
</dbReference>
<proteinExistence type="predicted"/>
<dbReference type="GO" id="GO:0005634">
    <property type="term" value="C:nucleus"/>
    <property type="evidence" value="ECO:0007669"/>
    <property type="project" value="TreeGrafter"/>
</dbReference>
<evidence type="ECO:0000256" key="1">
    <source>
        <dbReference type="ARBA" id="ARBA00022723"/>
    </source>
</evidence>
<keyword evidence="9" id="KW-1185">Reference proteome</keyword>
<evidence type="ECO:0000256" key="4">
    <source>
        <dbReference type="ARBA" id="ARBA00022833"/>
    </source>
</evidence>
<dbReference type="Gene3D" id="3.30.160.60">
    <property type="entry name" value="Classic Zinc Finger"/>
    <property type="match status" value="3"/>
</dbReference>
<dbReference type="SMART" id="SM00355">
    <property type="entry name" value="ZnF_C2H2"/>
    <property type="match status" value="7"/>
</dbReference>
<evidence type="ECO:0000313" key="9">
    <source>
        <dbReference type="Proteomes" id="UP000054477"/>
    </source>
</evidence>
<keyword evidence="1" id="KW-0479">Metal-binding</keyword>
<dbReference type="AlphaFoldDB" id="A0A0C9WM10"/>
<evidence type="ECO:0000256" key="5">
    <source>
        <dbReference type="PROSITE-ProRule" id="PRU00042"/>
    </source>
</evidence>
<keyword evidence="3 5" id="KW-0863">Zinc-finger</keyword>
<dbReference type="EMBL" id="KN838686">
    <property type="protein sequence ID" value="KIJ97714.1"/>
    <property type="molecule type" value="Genomic_DNA"/>
</dbReference>
<dbReference type="Pfam" id="PF13912">
    <property type="entry name" value="zf-C2H2_6"/>
    <property type="match status" value="1"/>
</dbReference>
<dbReference type="HOGENOM" id="CLU_075838_1_1_1"/>
<organism evidence="8 9">
    <name type="scientific">Laccaria amethystina LaAM-08-1</name>
    <dbReference type="NCBI Taxonomy" id="1095629"/>
    <lineage>
        <taxon>Eukaryota</taxon>
        <taxon>Fungi</taxon>
        <taxon>Dikarya</taxon>
        <taxon>Basidiomycota</taxon>
        <taxon>Agaricomycotina</taxon>
        <taxon>Agaricomycetes</taxon>
        <taxon>Agaricomycetidae</taxon>
        <taxon>Agaricales</taxon>
        <taxon>Agaricineae</taxon>
        <taxon>Hydnangiaceae</taxon>
        <taxon>Laccaria</taxon>
    </lineage>
</organism>
<gene>
    <name evidence="8" type="ORF">K443DRAFT_681345</name>
</gene>
<sequence>MAFDCRDCSRSFNSTTALSSHCRAKAHAFHGCTDCDRVFISSVSLAQHLEASPAHTVSDSSGDDSGGDSSDVSDDEEPYCRGCDRWFINLDSLYQHLSASLKHNWCFICSRDFSSETALEQHNSSKLAHANRSFKCPFCSNMFKAPSAIAHHIESGCHKINRHQVTAAVKKLKIIPDICINARLLPSSGLPTISTYIATEQSFNGTSYECFLCQKAFRALHSLNTHLASPAHDADEFRCPKCKRDFTVISALVQHIESEVCGLAKMKEVQGHFDDLTANFSRLLRA</sequence>
<dbReference type="OrthoDB" id="6077919at2759"/>
<accession>A0A0C9WM10</accession>
<feature type="region of interest" description="Disordered" evidence="6">
    <location>
        <begin position="53"/>
        <end position="76"/>
    </location>
</feature>
<evidence type="ECO:0000313" key="8">
    <source>
        <dbReference type="EMBL" id="KIJ97714.1"/>
    </source>
</evidence>
<dbReference type="InterPro" id="IPR013087">
    <property type="entry name" value="Znf_C2H2_type"/>
</dbReference>
<reference evidence="8 9" key="1">
    <citation type="submission" date="2014-04" db="EMBL/GenBank/DDBJ databases">
        <authorList>
            <consortium name="DOE Joint Genome Institute"/>
            <person name="Kuo A."/>
            <person name="Kohler A."/>
            <person name="Nagy L.G."/>
            <person name="Floudas D."/>
            <person name="Copeland A."/>
            <person name="Barry K.W."/>
            <person name="Cichocki N."/>
            <person name="Veneault-Fourrey C."/>
            <person name="LaButti K."/>
            <person name="Lindquist E.A."/>
            <person name="Lipzen A."/>
            <person name="Lundell T."/>
            <person name="Morin E."/>
            <person name="Murat C."/>
            <person name="Sun H."/>
            <person name="Tunlid A."/>
            <person name="Henrissat B."/>
            <person name="Grigoriev I.V."/>
            <person name="Hibbett D.S."/>
            <person name="Martin F."/>
            <person name="Nordberg H.P."/>
            <person name="Cantor M.N."/>
            <person name="Hua S.X."/>
        </authorList>
    </citation>
    <scope>NUCLEOTIDE SEQUENCE [LARGE SCALE GENOMIC DNA]</scope>
    <source>
        <strain evidence="8 9">LaAM-08-1</strain>
    </source>
</reference>
<dbReference type="Proteomes" id="UP000054477">
    <property type="component" value="Unassembled WGS sequence"/>
</dbReference>
<dbReference type="Pfam" id="PF12874">
    <property type="entry name" value="zf-met"/>
    <property type="match status" value="2"/>
</dbReference>
<dbReference type="GO" id="GO:0008270">
    <property type="term" value="F:zinc ion binding"/>
    <property type="evidence" value="ECO:0007669"/>
    <property type="project" value="UniProtKB-KW"/>
</dbReference>
<protein>
    <recommendedName>
        <fullName evidence="7">C2H2-type domain-containing protein</fullName>
    </recommendedName>
</protein>
<reference evidence="9" key="2">
    <citation type="submission" date="2015-01" db="EMBL/GenBank/DDBJ databases">
        <title>Evolutionary Origins and Diversification of the Mycorrhizal Mutualists.</title>
        <authorList>
            <consortium name="DOE Joint Genome Institute"/>
            <consortium name="Mycorrhizal Genomics Consortium"/>
            <person name="Kohler A."/>
            <person name="Kuo A."/>
            <person name="Nagy L.G."/>
            <person name="Floudas D."/>
            <person name="Copeland A."/>
            <person name="Barry K.W."/>
            <person name="Cichocki N."/>
            <person name="Veneault-Fourrey C."/>
            <person name="LaButti K."/>
            <person name="Lindquist E.A."/>
            <person name="Lipzen A."/>
            <person name="Lundell T."/>
            <person name="Morin E."/>
            <person name="Murat C."/>
            <person name="Riley R."/>
            <person name="Ohm R."/>
            <person name="Sun H."/>
            <person name="Tunlid A."/>
            <person name="Henrissat B."/>
            <person name="Grigoriev I.V."/>
            <person name="Hibbett D.S."/>
            <person name="Martin F."/>
        </authorList>
    </citation>
    <scope>NUCLEOTIDE SEQUENCE [LARGE SCALE GENOMIC DNA]</scope>
    <source>
        <strain evidence="9">LaAM-08-1</strain>
    </source>
</reference>
<evidence type="ECO:0000256" key="3">
    <source>
        <dbReference type="ARBA" id="ARBA00022771"/>
    </source>
</evidence>
<feature type="domain" description="C2H2-type" evidence="7">
    <location>
        <begin position="30"/>
        <end position="60"/>
    </location>
</feature>
<feature type="compositionally biased region" description="Acidic residues" evidence="6">
    <location>
        <begin position="61"/>
        <end position="76"/>
    </location>
</feature>
<dbReference type="PANTHER" id="PTHR24409">
    <property type="entry name" value="ZINC FINGER PROTEIN 142"/>
    <property type="match status" value="1"/>
</dbReference>
<keyword evidence="4" id="KW-0862">Zinc</keyword>
<evidence type="ECO:0000259" key="7">
    <source>
        <dbReference type="PROSITE" id="PS50157"/>
    </source>
</evidence>
<dbReference type="InterPro" id="IPR036236">
    <property type="entry name" value="Znf_C2H2_sf"/>
</dbReference>
<dbReference type="STRING" id="1095629.A0A0C9WM10"/>
<feature type="domain" description="C2H2-type" evidence="7">
    <location>
        <begin position="208"/>
        <end position="237"/>
    </location>
</feature>